<reference evidence="2 3" key="1">
    <citation type="submission" date="2020-07" db="EMBL/GenBank/DDBJ databases">
        <title>Sequencing the genomes of 1000 actinobacteria strains.</title>
        <authorList>
            <person name="Klenk H.-P."/>
        </authorList>
    </citation>
    <scope>NUCLEOTIDE SEQUENCE [LARGE SCALE GENOMIC DNA]</scope>
    <source>
        <strain evidence="2 3">DSM 22083</strain>
    </source>
</reference>
<organism evidence="2 3">
    <name type="scientific">Microlunatus parietis</name>
    <dbReference type="NCBI Taxonomy" id="682979"/>
    <lineage>
        <taxon>Bacteria</taxon>
        <taxon>Bacillati</taxon>
        <taxon>Actinomycetota</taxon>
        <taxon>Actinomycetes</taxon>
        <taxon>Propionibacteriales</taxon>
        <taxon>Propionibacteriaceae</taxon>
        <taxon>Microlunatus</taxon>
    </lineage>
</organism>
<accession>A0A7Y9I4A1</accession>
<evidence type="ECO:0000313" key="3">
    <source>
        <dbReference type="Proteomes" id="UP000569914"/>
    </source>
</evidence>
<feature type="domain" description="Opine dehydrogenase" evidence="1">
    <location>
        <begin position="167"/>
        <end position="311"/>
    </location>
</feature>
<sequence>MALAVIGDSQAVVVAGLASHCSGRTVLLGPGPDRTHGAVRIEGLNSGPVDVCVVDRPTGDVYVAVTTSGRLESLLAEHRQLLAGRVLLVAPGGFGAVVRVRRLFEQWGVEPPVVAEATGFPALGGGEGTVVLRGIKRSMPMAGIDAEATDEVHRALRGYLPDLVPSDLATTSLSNTNHLLHPVITLLNADRVVGGEAFLLYRDGRLAELVDRLAAADEERLALVEQLGGEALSITDWLLRFYGDQGMTGTTIDECLASFPGFADVPSPPSPNYRYLTDDVPYGLAGYAAVAERLGIDVPRINAVITAAEELLGRPLRAEISSVVDPFLEAAAPVAAAGGWARRPVVSRSIRKDCDVVGTE</sequence>
<evidence type="ECO:0000313" key="2">
    <source>
        <dbReference type="EMBL" id="NYE69730.1"/>
    </source>
</evidence>
<gene>
    <name evidence="2" type="ORF">BKA15_001059</name>
</gene>
<dbReference type="InterPro" id="IPR013328">
    <property type="entry name" value="6PGD_dom2"/>
</dbReference>
<dbReference type="SUPFAM" id="SSF48179">
    <property type="entry name" value="6-phosphogluconate dehydrogenase C-terminal domain-like"/>
    <property type="match status" value="1"/>
</dbReference>
<name>A0A7Y9I4A1_9ACTN</name>
<proteinExistence type="predicted"/>
<dbReference type="AlphaFoldDB" id="A0A7Y9I4A1"/>
<dbReference type="GO" id="GO:0016491">
    <property type="term" value="F:oxidoreductase activity"/>
    <property type="evidence" value="ECO:0007669"/>
    <property type="project" value="InterPro"/>
</dbReference>
<dbReference type="InterPro" id="IPR003421">
    <property type="entry name" value="Opine_DH"/>
</dbReference>
<keyword evidence="3" id="KW-1185">Reference proteome</keyword>
<dbReference type="Proteomes" id="UP000569914">
    <property type="component" value="Unassembled WGS sequence"/>
</dbReference>
<comment type="caution">
    <text evidence="2">The sequence shown here is derived from an EMBL/GenBank/DDBJ whole genome shotgun (WGS) entry which is preliminary data.</text>
</comment>
<protein>
    <recommendedName>
        <fullName evidence="1">Opine dehydrogenase domain-containing protein</fullName>
    </recommendedName>
</protein>
<dbReference type="Gene3D" id="1.10.1040.10">
    <property type="entry name" value="N-(1-d-carboxylethyl)-l-norvaline Dehydrogenase, domain 2"/>
    <property type="match status" value="1"/>
</dbReference>
<dbReference type="InterPro" id="IPR051729">
    <property type="entry name" value="Opine/Lysopine_DH"/>
</dbReference>
<dbReference type="RefSeq" id="WP_179748689.1">
    <property type="nucleotide sequence ID" value="NZ_JACCBU010000001.1"/>
</dbReference>
<dbReference type="Pfam" id="PF02317">
    <property type="entry name" value="Octopine_DH"/>
    <property type="match status" value="1"/>
</dbReference>
<dbReference type="PANTHER" id="PTHR38015:SF1">
    <property type="entry name" value="OPINE DEHYDROGENASE DOMAIN-CONTAINING PROTEIN"/>
    <property type="match status" value="1"/>
</dbReference>
<dbReference type="Gene3D" id="3.40.50.720">
    <property type="entry name" value="NAD(P)-binding Rossmann-like Domain"/>
    <property type="match status" value="1"/>
</dbReference>
<dbReference type="EMBL" id="JACCBU010000001">
    <property type="protein sequence ID" value="NYE69730.1"/>
    <property type="molecule type" value="Genomic_DNA"/>
</dbReference>
<evidence type="ECO:0000259" key="1">
    <source>
        <dbReference type="Pfam" id="PF02317"/>
    </source>
</evidence>
<dbReference type="PANTHER" id="PTHR38015">
    <property type="entry name" value="BLR6086 PROTEIN"/>
    <property type="match status" value="1"/>
</dbReference>
<dbReference type="InterPro" id="IPR008927">
    <property type="entry name" value="6-PGluconate_DH-like_C_sf"/>
</dbReference>